<accession>A0A409XM38</accession>
<dbReference type="GO" id="GO:0000127">
    <property type="term" value="C:transcription factor TFIIIC complex"/>
    <property type="evidence" value="ECO:0007669"/>
    <property type="project" value="TreeGrafter"/>
</dbReference>
<dbReference type="InterPro" id="IPR042771">
    <property type="entry name" value="GTF3C6-like"/>
</dbReference>
<dbReference type="EMBL" id="NHYD01001241">
    <property type="protein sequence ID" value="PPQ91818.1"/>
    <property type="molecule type" value="Genomic_DNA"/>
</dbReference>
<dbReference type="PANTHER" id="PTHR21860:SF2">
    <property type="entry name" value="GENERAL TRANSCRIPTION FACTOR 3C POLYPEPTIDE 6"/>
    <property type="match status" value="1"/>
</dbReference>
<evidence type="ECO:0000256" key="1">
    <source>
        <dbReference type="SAM" id="MobiDB-lite"/>
    </source>
</evidence>
<name>A0A409XM38_PSICY</name>
<comment type="caution">
    <text evidence="3">The sequence shown here is derived from an EMBL/GenBank/DDBJ whole genome shotgun (WGS) entry which is preliminary data.</text>
</comment>
<dbReference type="Proteomes" id="UP000283269">
    <property type="component" value="Unassembled WGS sequence"/>
</dbReference>
<dbReference type="AlphaFoldDB" id="A0A409XM38"/>
<proteinExistence type="predicted"/>
<feature type="domain" description="Transcription factor TFIIIC triple barrel" evidence="2">
    <location>
        <begin position="25"/>
        <end position="114"/>
    </location>
</feature>
<protein>
    <recommendedName>
        <fullName evidence="2">Transcription factor TFIIIC triple barrel domain-containing protein</fullName>
    </recommendedName>
</protein>
<feature type="compositionally biased region" description="Acidic residues" evidence="1">
    <location>
        <begin position="208"/>
        <end position="220"/>
    </location>
</feature>
<dbReference type="OrthoDB" id="1877767at2759"/>
<dbReference type="STRING" id="93625.A0A409XM38"/>
<feature type="compositionally biased region" description="Basic residues" evidence="1">
    <location>
        <begin position="155"/>
        <end position="172"/>
    </location>
</feature>
<evidence type="ECO:0000259" key="2">
    <source>
        <dbReference type="Pfam" id="PF10419"/>
    </source>
</evidence>
<reference evidence="3 4" key="1">
    <citation type="journal article" date="2018" name="Evol. Lett.">
        <title>Horizontal gene cluster transfer increased hallucinogenic mushroom diversity.</title>
        <authorList>
            <person name="Reynolds H.T."/>
            <person name="Vijayakumar V."/>
            <person name="Gluck-Thaler E."/>
            <person name="Korotkin H.B."/>
            <person name="Matheny P.B."/>
            <person name="Slot J.C."/>
        </authorList>
    </citation>
    <scope>NUCLEOTIDE SEQUENCE [LARGE SCALE GENOMIC DNA]</scope>
    <source>
        <strain evidence="3 4">2631</strain>
    </source>
</reference>
<evidence type="ECO:0000313" key="4">
    <source>
        <dbReference type="Proteomes" id="UP000283269"/>
    </source>
</evidence>
<evidence type="ECO:0000313" key="3">
    <source>
        <dbReference type="EMBL" id="PPQ91818.1"/>
    </source>
</evidence>
<dbReference type="Gene3D" id="2.60.40.4370">
    <property type="match status" value="1"/>
</dbReference>
<dbReference type="GO" id="GO:0006383">
    <property type="term" value="P:transcription by RNA polymerase III"/>
    <property type="evidence" value="ECO:0007669"/>
    <property type="project" value="InterPro"/>
</dbReference>
<keyword evidence="4" id="KW-1185">Reference proteome</keyword>
<sequence length="220" mass="24443">MDAPESLCPGYRQVVSFGPDEEYEDEEEVFYVTLDMGNVEPTLVPSSTTYRLIGLDTPTPYIQLQGTILKGHHDLLLGTEMIFTDDKESHDWNTRSVVHVGNTEQRVAFQEVTLIPKTPAQSANEITINMEPQAEDRSAQIDRMTGLSGPPPRAPRIRKSTASGKAKRKGKGKGKETSGGSSYATRSAKGKEKETPQSLDNMLTMDDIHDDDMDDMYMDE</sequence>
<dbReference type="InterPro" id="IPR019481">
    <property type="entry name" value="TFIIIC_triple_barrel"/>
</dbReference>
<dbReference type="PANTHER" id="PTHR21860">
    <property type="entry name" value="TRANSCRIPTION INITIATION FACTOR IIIC TFIIIC , POLYPEPTIDE 6-RELATED"/>
    <property type="match status" value="1"/>
</dbReference>
<dbReference type="InParanoid" id="A0A409XM38"/>
<gene>
    <name evidence="3" type="ORF">CVT25_000267</name>
</gene>
<organism evidence="3 4">
    <name type="scientific">Psilocybe cyanescens</name>
    <dbReference type="NCBI Taxonomy" id="93625"/>
    <lineage>
        <taxon>Eukaryota</taxon>
        <taxon>Fungi</taxon>
        <taxon>Dikarya</taxon>
        <taxon>Basidiomycota</taxon>
        <taxon>Agaricomycotina</taxon>
        <taxon>Agaricomycetes</taxon>
        <taxon>Agaricomycetidae</taxon>
        <taxon>Agaricales</taxon>
        <taxon>Agaricineae</taxon>
        <taxon>Strophariaceae</taxon>
        <taxon>Psilocybe</taxon>
    </lineage>
</organism>
<feature type="region of interest" description="Disordered" evidence="1">
    <location>
        <begin position="143"/>
        <end position="220"/>
    </location>
</feature>
<dbReference type="Pfam" id="PF10419">
    <property type="entry name" value="TFIIIC_sub6"/>
    <property type="match status" value="1"/>
</dbReference>